<reference evidence="1" key="2">
    <citation type="journal article" date="2015" name="Data Brief">
        <title>Shoot transcriptome of the giant reed, Arundo donax.</title>
        <authorList>
            <person name="Barrero R.A."/>
            <person name="Guerrero F.D."/>
            <person name="Moolhuijzen P."/>
            <person name="Goolsby J.A."/>
            <person name="Tidwell J."/>
            <person name="Bellgard S.E."/>
            <person name="Bellgard M.I."/>
        </authorList>
    </citation>
    <scope>NUCLEOTIDE SEQUENCE</scope>
    <source>
        <tissue evidence="1">Shoot tissue taken approximately 20 cm above the soil surface</tissue>
    </source>
</reference>
<evidence type="ECO:0000313" key="1">
    <source>
        <dbReference type="EMBL" id="JAE02803.1"/>
    </source>
</evidence>
<dbReference type="AlphaFoldDB" id="A0A0A9F3C2"/>
<accession>A0A0A9F3C2</accession>
<protein>
    <submittedName>
        <fullName evidence="1">Uncharacterized protein</fullName>
    </submittedName>
</protein>
<organism evidence="1">
    <name type="scientific">Arundo donax</name>
    <name type="common">Giant reed</name>
    <name type="synonym">Donax arundinaceus</name>
    <dbReference type="NCBI Taxonomy" id="35708"/>
    <lineage>
        <taxon>Eukaryota</taxon>
        <taxon>Viridiplantae</taxon>
        <taxon>Streptophyta</taxon>
        <taxon>Embryophyta</taxon>
        <taxon>Tracheophyta</taxon>
        <taxon>Spermatophyta</taxon>
        <taxon>Magnoliopsida</taxon>
        <taxon>Liliopsida</taxon>
        <taxon>Poales</taxon>
        <taxon>Poaceae</taxon>
        <taxon>PACMAD clade</taxon>
        <taxon>Arundinoideae</taxon>
        <taxon>Arundineae</taxon>
        <taxon>Arundo</taxon>
    </lineage>
</organism>
<sequence>MLLQELAQTLTRLAINNQGRSREGIRSVLKLVESLQLNHPSRRVRRRELLP</sequence>
<reference evidence="1" key="1">
    <citation type="submission" date="2014-09" db="EMBL/GenBank/DDBJ databases">
        <authorList>
            <person name="Magalhaes I.L.F."/>
            <person name="Oliveira U."/>
            <person name="Santos F.R."/>
            <person name="Vidigal T.H.D.A."/>
            <person name="Brescovit A.D."/>
            <person name="Santos A.J."/>
        </authorList>
    </citation>
    <scope>NUCLEOTIDE SEQUENCE</scope>
    <source>
        <tissue evidence="1">Shoot tissue taken approximately 20 cm above the soil surface</tissue>
    </source>
</reference>
<dbReference type="EMBL" id="GBRH01195093">
    <property type="protein sequence ID" value="JAE02803.1"/>
    <property type="molecule type" value="Transcribed_RNA"/>
</dbReference>
<proteinExistence type="predicted"/>
<name>A0A0A9F3C2_ARUDO</name>